<dbReference type="OrthoDB" id="2877989at2"/>
<keyword evidence="2" id="KW-1185">Reference proteome</keyword>
<evidence type="ECO:0000313" key="1">
    <source>
        <dbReference type="EMBL" id="RXJ04638.1"/>
    </source>
</evidence>
<proteinExistence type="predicted"/>
<sequence length="156" mass="18227">MGISATTFFSNEQTSLELSSECIEQGKIRDELFNQRIMEDIISSFNLDIDTSYDRFTFRDLEASHLLYGGREDDTHYQSLAKLFQNLDVSTRGTPRLFVRPHHAYFLYKETSNTNVMVELKLEENQWVVLEQRKVPGSPVEYEQLKCEIAYLKKAK</sequence>
<name>A0A4Q0W0E0_9BACI</name>
<dbReference type="AlphaFoldDB" id="A0A4Q0W0E0"/>
<accession>A0A4Q0W0E0</accession>
<comment type="caution">
    <text evidence="1">The sequence shown here is derived from an EMBL/GenBank/DDBJ whole genome shotgun (WGS) entry which is preliminary data.</text>
</comment>
<reference evidence="1 2" key="1">
    <citation type="journal article" date="2019" name="Int. J. Syst. Evol. Microbiol.">
        <title>Anaerobacillus alkaliphilus sp. nov., a novel alkaliphilic and moderately halophilic bacterium.</title>
        <authorList>
            <person name="Borsodi A.K."/>
            <person name="Aszalos J.M."/>
            <person name="Bihari P."/>
            <person name="Nagy I."/>
            <person name="Schumann P."/>
            <person name="Sproer C."/>
            <person name="Kovacs A.L."/>
            <person name="Boka K."/>
            <person name="Dobosy P."/>
            <person name="Ovari M."/>
            <person name="Szili-Kovacs T."/>
            <person name="Toth E."/>
        </authorList>
    </citation>
    <scope>NUCLEOTIDE SEQUENCE [LARGE SCALE GENOMIC DNA]</scope>
    <source>
        <strain evidence="1 2">B16-10</strain>
    </source>
</reference>
<dbReference type="Proteomes" id="UP000290649">
    <property type="component" value="Unassembled WGS sequence"/>
</dbReference>
<evidence type="ECO:0000313" key="2">
    <source>
        <dbReference type="Proteomes" id="UP000290649"/>
    </source>
</evidence>
<protein>
    <submittedName>
        <fullName evidence="1">Uncharacterized protein</fullName>
    </submittedName>
</protein>
<organism evidence="1 2">
    <name type="scientific">Anaerobacillus alkaliphilus</name>
    <dbReference type="NCBI Taxonomy" id="1548597"/>
    <lineage>
        <taxon>Bacteria</taxon>
        <taxon>Bacillati</taxon>
        <taxon>Bacillota</taxon>
        <taxon>Bacilli</taxon>
        <taxon>Bacillales</taxon>
        <taxon>Bacillaceae</taxon>
        <taxon>Anaerobacillus</taxon>
    </lineage>
</organism>
<gene>
    <name evidence="1" type="ORF">DS745_02350</name>
</gene>
<dbReference type="EMBL" id="QOUX01000001">
    <property type="protein sequence ID" value="RXJ04638.1"/>
    <property type="molecule type" value="Genomic_DNA"/>
</dbReference>